<accession>A0A543I049</accession>
<feature type="transmembrane region" description="Helical" evidence="6">
    <location>
        <begin position="364"/>
        <end position="382"/>
    </location>
</feature>
<evidence type="ECO:0000313" key="8">
    <source>
        <dbReference type="Proteomes" id="UP000316747"/>
    </source>
</evidence>
<protein>
    <submittedName>
        <fullName evidence="7">Nucleoside ABC transporter membrane protein</fullName>
    </submittedName>
</protein>
<comment type="subcellular location">
    <subcellularLocation>
        <location evidence="1">Cell membrane</location>
        <topology evidence="1">Multi-pass membrane protein</topology>
    </subcellularLocation>
</comment>
<keyword evidence="4 6" id="KW-1133">Transmembrane helix</keyword>
<dbReference type="OrthoDB" id="9792579at2"/>
<evidence type="ECO:0000256" key="3">
    <source>
        <dbReference type="ARBA" id="ARBA00022692"/>
    </source>
</evidence>
<gene>
    <name evidence="7" type="ORF">FBY41_0315</name>
</gene>
<evidence type="ECO:0000256" key="5">
    <source>
        <dbReference type="ARBA" id="ARBA00023136"/>
    </source>
</evidence>
<feature type="transmembrane region" description="Helical" evidence="6">
    <location>
        <begin position="85"/>
        <end position="104"/>
    </location>
</feature>
<feature type="transmembrane region" description="Helical" evidence="6">
    <location>
        <begin position="208"/>
        <end position="234"/>
    </location>
</feature>
<feature type="transmembrane region" description="Helical" evidence="6">
    <location>
        <begin position="60"/>
        <end position="79"/>
    </location>
</feature>
<sequence length="426" mass="44291">MSASDLQVGTEVVPESTPMRKRGLNLTRLQWVGVLLAGVFVVSVLRVVTGANDIDSSGLLIAAFGLAVPIALAGLGGLWSERAGVVNIGLEGMMILGTWGAGFLGYHLGPWWGLVGAVIGGVVGGLVHAVATVTFGVDHIVSGVALNIVALGFAKYLSVRFFSPLPGGGPTQSPPLPELPTVTIPGLSDALGTLERQRLFFVSDLAGILRAFVTNVSVVTILAVLLFVLTYFLLWRTAFGLRLRSVGESPVASESLGVNVLRYKFVAVLISGGLAGLGGGFLALVAANVFRDGQTGGRGYIGLAAMIFGNWRPGGLLAGSALFGYTDAAQLRGGGTTVHAFLLLLAVLLIAIGVWQIVRKGRKVQGILAIVVGALVGTWYALTDIVPPELSGTTPYVTTLLVLAFASQRLRMPAADGQVYRKGEGH</sequence>
<dbReference type="AlphaFoldDB" id="A0A543I049"/>
<dbReference type="PANTHER" id="PTHR43370">
    <property type="entry name" value="SUGAR ABC TRANSPORTER INTEGRAL MEMBRANE PROTEIN-RELATED"/>
    <property type="match status" value="1"/>
</dbReference>
<feature type="transmembrane region" description="Helical" evidence="6">
    <location>
        <begin position="111"/>
        <end position="133"/>
    </location>
</feature>
<evidence type="ECO:0000256" key="4">
    <source>
        <dbReference type="ARBA" id="ARBA00022989"/>
    </source>
</evidence>
<dbReference type="EMBL" id="VFPM01000001">
    <property type="protein sequence ID" value="TQM63958.1"/>
    <property type="molecule type" value="Genomic_DNA"/>
</dbReference>
<name>A0A543I049_9MICO</name>
<feature type="transmembrane region" description="Helical" evidence="6">
    <location>
        <begin position="139"/>
        <end position="157"/>
    </location>
</feature>
<feature type="transmembrane region" description="Helical" evidence="6">
    <location>
        <begin position="337"/>
        <end position="357"/>
    </location>
</feature>
<feature type="transmembrane region" description="Helical" evidence="6">
    <location>
        <begin position="265"/>
        <end position="287"/>
    </location>
</feature>
<evidence type="ECO:0000256" key="1">
    <source>
        <dbReference type="ARBA" id="ARBA00004651"/>
    </source>
</evidence>
<comment type="caution">
    <text evidence="7">The sequence shown here is derived from an EMBL/GenBank/DDBJ whole genome shotgun (WGS) entry which is preliminary data.</text>
</comment>
<dbReference type="PANTHER" id="PTHR43370:SF1">
    <property type="entry name" value="GUANOSINE ABC TRANSPORTER PERMEASE PROTEIN NUPQ"/>
    <property type="match status" value="1"/>
</dbReference>
<dbReference type="CDD" id="cd06580">
    <property type="entry name" value="TM_PBP1_transp_TpRbsC_like"/>
    <property type="match status" value="1"/>
</dbReference>
<keyword evidence="3 6" id="KW-0812">Transmembrane</keyword>
<organism evidence="7 8">
    <name type="scientific">Humibacillus xanthopallidus</name>
    <dbReference type="NCBI Taxonomy" id="412689"/>
    <lineage>
        <taxon>Bacteria</taxon>
        <taxon>Bacillati</taxon>
        <taxon>Actinomycetota</taxon>
        <taxon>Actinomycetes</taxon>
        <taxon>Micrococcales</taxon>
        <taxon>Intrasporangiaceae</taxon>
        <taxon>Humibacillus</taxon>
    </lineage>
</organism>
<dbReference type="RefSeq" id="WP_141841671.1">
    <property type="nucleotide sequence ID" value="NZ_VFPM01000001.1"/>
</dbReference>
<dbReference type="Pfam" id="PF02653">
    <property type="entry name" value="BPD_transp_2"/>
    <property type="match status" value="1"/>
</dbReference>
<reference evidence="7 8" key="1">
    <citation type="submission" date="2019-06" db="EMBL/GenBank/DDBJ databases">
        <title>Genome sequencing of plant associated microbes to promote plant fitness in Sorghum bicolor and Oryza sativa.</title>
        <authorList>
            <person name="Coleman-Derr D."/>
        </authorList>
    </citation>
    <scope>NUCLEOTIDE SEQUENCE [LARGE SCALE GENOMIC DNA]</scope>
    <source>
        <strain evidence="7 8">KV-663</strain>
    </source>
</reference>
<evidence type="ECO:0000256" key="2">
    <source>
        <dbReference type="ARBA" id="ARBA00022475"/>
    </source>
</evidence>
<dbReference type="Proteomes" id="UP000316747">
    <property type="component" value="Unassembled WGS sequence"/>
</dbReference>
<evidence type="ECO:0000256" key="6">
    <source>
        <dbReference type="SAM" id="Phobius"/>
    </source>
</evidence>
<keyword evidence="8" id="KW-1185">Reference proteome</keyword>
<dbReference type="GO" id="GO:0005886">
    <property type="term" value="C:plasma membrane"/>
    <property type="evidence" value="ECO:0007669"/>
    <property type="project" value="UniProtKB-SubCell"/>
</dbReference>
<feature type="transmembrane region" description="Helical" evidence="6">
    <location>
        <begin position="29"/>
        <end position="48"/>
    </location>
</feature>
<dbReference type="InterPro" id="IPR001851">
    <property type="entry name" value="ABC_transp_permease"/>
</dbReference>
<keyword evidence="5 6" id="KW-0472">Membrane</keyword>
<evidence type="ECO:0000313" key="7">
    <source>
        <dbReference type="EMBL" id="TQM63958.1"/>
    </source>
</evidence>
<keyword evidence="2" id="KW-1003">Cell membrane</keyword>
<proteinExistence type="predicted"/>
<dbReference type="GO" id="GO:0022857">
    <property type="term" value="F:transmembrane transporter activity"/>
    <property type="evidence" value="ECO:0007669"/>
    <property type="project" value="InterPro"/>
</dbReference>